<organism evidence="1 2">
    <name type="scientific">Lentinula aff. lateritia</name>
    <dbReference type="NCBI Taxonomy" id="2804960"/>
    <lineage>
        <taxon>Eukaryota</taxon>
        <taxon>Fungi</taxon>
        <taxon>Dikarya</taxon>
        <taxon>Basidiomycota</taxon>
        <taxon>Agaricomycotina</taxon>
        <taxon>Agaricomycetes</taxon>
        <taxon>Agaricomycetidae</taxon>
        <taxon>Agaricales</taxon>
        <taxon>Marasmiineae</taxon>
        <taxon>Omphalotaceae</taxon>
        <taxon>Lentinula</taxon>
    </lineage>
</organism>
<gene>
    <name evidence="1" type="ORF">F5876DRAFT_84314</name>
</gene>
<reference evidence="1" key="1">
    <citation type="submission" date="2022-09" db="EMBL/GenBank/DDBJ databases">
        <title>A Global Phylogenomic Analysis of the Shiitake Genus Lentinula.</title>
        <authorList>
            <consortium name="DOE Joint Genome Institute"/>
            <person name="Sierra-Patev S."/>
            <person name="Min B."/>
            <person name="Naranjo-Ortiz M."/>
            <person name="Looney B."/>
            <person name="Konkel Z."/>
            <person name="Slot J.C."/>
            <person name="Sakamoto Y."/>
            <person name="Steenwyk J.L."/>
            <person name="Rokas A."/>
            <person name="Carro J."/>
            <person name="Camarero S."/>
            <person name="Ferreira P."/>
            <person name="Molpeceres G."/>
            <person name="Ruiz-Duenas F.J."/>
            <person name="Serrano A."/>
            <person name="Henrissat B."/>
            <person name="Drula E."/>
            <person name="Hughes K.W."/>
            <person name="Mata J.L."/>
            <person name="Ishikawa N.K."/>
            <person name="Vargas-Isla R."/>
            <person name="Ushijima S."/>
            <person name="Smith C.A."/>
            <person name="Ahrendt S."/>
            <person name="Andreopoulos W."/>
            <person name="He G."/>
            <person name="Labutti K."/>
            <person name="Lipzen A."/>
            <person name="Ng V."/>
            <person name="Riley R."/>
            <person name="Sandor L."/>
            <person name="Barry K."/>
            <person name="Martinez A.T."/>
            <person name="Xiao Y."/>
            <person name="Gibbons J.G."/>
            <person name="Terashima K."/>
            <person name="Grigoriev I.V."/>
            <person name="Hibbett D.S."/>
        </authorList>
    </citation>
    <scope>NUCLEOTIDE SEQUENCE</scope>
    <source>
        <strain evidence="1">TMI1499</strain>
    </source>
</reference>
<comment type="caution">
    <text evidence="1">The sequence shown here is derived from an EMBL/GenBank/DDBJ whole genome shotgun (WGS) entry which is preliminary data.</text>
</comment>
<accession>A0ACC1TGI5</accession>
<sequence>MSLPNFVLPSETVTSLISVLQQLTHTIAQQTQASHNIGCQRAQYHLQSSAHPLKDAVVVPAKTVTIASAAAATAAHSSARSAQVEVSEGEPVEKPDTAYHHRVGKKWYSVTAGLAVGIFPSTSFAQPLVLGVSRGLMCGFPTRKEAQADFDLAQKNGLLRIIQ</sequence>
<dbReference type="Proteomes" id="UP001163835">
    <property type="component" value="Unassembled WGS sequence"/>
</dbReference>
<evidence type="ECO:0000313" key="2">
    <source>
        <dbReference type="Proteomes" id="UP001163835"/>
    </source>
</evidence>
<protein>
    <submittedName>
        <fullName evidence="1">Uncharacterized protein</fullName>
    </submittedName>
</protein>
<name>A0ACC1TGI5_9AGAR</name>
<keyword evidence="2" id="KW-1185">Reference proteome</keyword>
<dbReference type="EMBL" id="MU796675">
    <property type="protein sequence ID" value="KAJ3803840.1"/>
    <property type="molecule type" value="Genomic_DNA"/>
</dbReference>
<proteinExistence type="predicted"/>
<evidence type="ECO:0000313" key="1">
    <source>
        <dbReference type="EMBL" id="KAJ3803840.1"/>
    </source>
</evidence>